<dbReference type="PROSITE" id="PS50977">
    <property type="entry name" value="HTH_TETR_2"/>
    <property type="match status" value="1"/>
</dbReference>
<evidence type="ECO:0000256" key="3">
    <source>
        <dbReference type="ARBA" id="ARBA00023163"/>
    </source>
</evidence>
<dbReference type="EMBL" id="CP047156">
    <property type="protein sequence ID" value="QHC00533.1"/>
    <property type="molecule type" value="Genomic_DNA"/>
</dbReference>
<dbReference type="InterPro" id="IPR004111">
    <property type="entry name" value="Repressor_TetR_C"/>
</dbReference>
<evidence type="ECO:0000256" key="2">
    <source>
        <dbReference type="ARBA" id="ARBA00023125"/>
    </source>
</evidence>
<dbReference type="InParanoid" id="A0A7L4YNR0"/>
<dbReference type="Gene3D" id="1.10.357.10">
    <property type="entry name" value="Tetracycline Repressor, domain 2"/>
    <property type="match status" value="1"/>
</dbReference>
<dbReference type="InterPro" id="IPR001647">
    <property type="entry name" value="HTH_TetR"/>
</dbReference>
<keyword evidence="7" id="KW-1185">Reference proteome</keyword>
<evidence type="ECO:0000313" key="7">
    <source>
        <dbReference type="Proteomes" id="UP000463857"/>
    </source>
</evidence>
<dbReference type="InterPro" id="IPR036271">
    <property type="entry name" value="Tet_transcr_reg_TetR-rel_C_sf"/>
</dbReference>
<dbReference type="AlphaFoldDB" id="A0A7L4YNR0"/>
<dbReference type="InterPro" id="IPR009057">
    <property type="entry name" value="Homeodomain-like_sf"/>
</dbReference>
<reference evidence="6 7" key="1">
    <citation type="journal article" date="2018" name="Int. J. Syst. Evol. Microbiol.">
        <title>Epidermidibacterium keratini gen. nov., sp. nov., a member of the family Sporichthyaceae, isolated from keratin epidermis.</title>
        <authorList>
            <person name="Lee D.G."/>
            <person name="Trujillo M.E."/>
            <person name="Kang S."/>
            <person name="Nam J.J."/>
            <person name="Kim Y.J."/>
        </authorList>
    </citation>
    <scope>NUCLEOTIDE SEQUENCE [LARGE SCALE GENOMIC DNA]</scope>
    <source>
        <strain evidence="6 7">EPI-7</strain>
    </source>
</reference>
<keyword evidence="2 4" id="KW-0238">DNA-binding</keyword>
<evidence type="ECO:0000256" key="4">
    <source>
        <dbReference type="PROSITE-ProRule" id="PRU00335"/>
    </source>
</evidence>
<name>A0A7L4YNR0_9ACTN</name>
<gene>
    <name evidence="6" type="ORF">EK0264_09710</name>
</gene>
<protein>
    <submittedName>
        <fullName evidence="6">TetR family transcriptional regulator</fullName>
    </submittedName>
</protein>
<dbReference type="KEGG" id="eke:EK0264_09710"/>
<dbReference type="FunCoup" id="A0A7L4YNR0">
    <property type="interactions" value="3"/>
</dbReference>
<dbReference type="Gene3D" id="1.10.10.60">
    <property type="entry name" value="Homeodomain-like"/>
    <property type="match status" value="1"/>
</dbReference>
<proteinExistence type="predicted"/>
<dbReference type="Proteomes" id="UP000463857">
    <property type="component" value="Chromosome"/>
</dbReference>
<evidence type="ECO:0000256" key="1">
    <source>
        <dbReference type="ARBA" id="ARBA00023015"/>
    </source>
</evidence>
<dbReference type="GO" id="GO:0003677">
    <property type="term" value="F:DNA binding"/>
    <property type="evidence" value="ECO:0007669"/>
    <property type="project" value="UniProtKB-UniRule"/>
</dbReference>
<dbReference type="SUPFAM" id="SSF48498">
    <property type="entry name" value="Tetracyclin repressor-like, C-terminal domain"/>
    <property type="match status" value="1"/>
</dbReference>
<organism evidence="6 7">
    <name type="scientific">Epidermidibacterium keratini</name>
    <dbReference type="NCBI Taxonomy" id="1891644"/>
    <lineage>
        <taxon>Bacteria</taxon>
        <taxon>Bacillati</taxon>
        <taxon>Actinomycetota</taxon>
        <taxon>Actinomycetes</taxon>
        <taxon>Sporichthyales</taxon>
        <taxon>Sporichthyaceae</taxon>
        <taxon>Epidermidibacterium</taxon>
    </lineage>
</organism>
<dbReference type="Pfam" id="PF02909">
    <property type="entry name" value="TetR_C_1"/>
    <property type="match status" value="1"/>
</dbReference>
<dbReference type="GO" id="GO:0045892">
    <property type="term" value="P:negative regulation of DNA-templated transcription"/>
    <property type="evidence" value="ECO:0007669"/>
    <property type="project" value="InterPro"/>
</dbReference>
<keyword evidence="1" id="KW-0805">Transcription regulation</keyword>
<keyword evidence="3" id="KW-0804">Transcription</keyword>
<accession>A0A7L4YNR0</accession>
<feature type="domain" description="HTH tetR-type" evidence="5">
    <location>
        <begin position="29"/>
        <end position="89"/>
    </location>
</feature>
<dbReference type="OrthoDB" id="4540879at2"/>
<dbReference type="Pfam" id="PF00440">
    <property type="entry name" value="TetR_N"/>
    <property type="match status" value="1"/>
</dbReference>
<sequence length="244" mass="26116">MPRKSTRAPEPAALVELLWNPSTAVGRSGLTIEALTSAAVQIADVDGLEAVTMRRVADAAGVGAMTLYSYVPGRPELIELMADRAASEVYAGVDSPATQGNWRNGIEYVAWTNWRYLLAHPWVTDVPPTRPVLGPGVTGKYELELAPLDGIGLGDIEMDQLLSNTLGLVLSAARWQLGLDRARSESGLSDEQWWQVMQPAIDAQIAARQFPIASRVGETVSSAGEPEAGLRRGLAWLLDGVDAG</sequence>
<evidence type="ECO:0000259" key="5">
    <source>
        <dbReference type="PROSITE" id="PS50977"/>
    </source>
</evidence>
<dbReference type="RefSeq" id="WP_159545111.1">
    <property type="nucleotide sequence ID" value="NZ_CP047156.1"/>
</dbReference>
<evidence type="ECO:0000313" key="6">
    <source>
        <dbReference type="EMBL" id="QHC00533.1"/>
    </source>
</evidence>
<dbReference type="SUPFAM" id="SSF46689">
    <property type="entry name" value="Homeodomain-like"/>
    <property type="match status" value="1"/>
</dbReference>
<feature type="DNA-binding region" description="H-T-H motif" evidence="4">
    <location>
        <begin position="52"/>
        <end position="71"/>
    </location>
</feature>